<dbReference type="AlphaFoldDB" id="A0A438LZS6"/>
<dbReference type="Gene3D" id="3.40.50.2300">
    <property type="match status" value="2"/>
</dbReference>
<feature type="domain" description="Periplasmic binding protein" evidence="4">
    <location>
        <begin position="78"/>
        <end position="324"/>
    </location>
</feature>
<dbReference type="PANTHER" id="PTHR30036">
    <property type="entry name" value="D-XYLOSE-BINDING PERIPLASMIC PROTEIN"/>
    <property type="match status" value="1"/>
</dbReference>
<dbReference type="GO" id="GO:0030246">
    <property type="term" value="F:carbohydrate binding"/>
    <property type="evidence" value="ECO:0007669"/>
    <property type="project" value="TreeGrafter"/>
</dbReference>
<dbReference type="EMBL" id="SAUN01000001">
    <property type="protein sequence ID" value="RVX38901.1"/>
    <property type="molecule type" value="Genomic_DNA"/>
</dbReference>
<dbReference type="Pfam" id="PF13407">
    <property type="entry name" value="Peripla_BP_4"/>
    <property type="match status" value="1"/>
</dbReference>
<keyword evidence="3" id="KW-0732">Signal</keyword>
<dbReference type="PROSITE" id="PS51257">
    <property type="entry name" value="PROKAR_LIPOPROTEIN"/>
    <property type="match status" value="1"/>
</dbReference>
<name>A0A438LZS6_9ACTN</name>
<comment type="similarity">
    <text evidence="2">Belongs to the bacterial solute-binding protein 2 family.</text>
</comment>
<gene>
    <name evidence="5" type="ORF">EDD27_1229</name>
</gene>
<evidence type="ECO:0000259" key="4">
    <source>
        <dbReference type="Pfam" id="PF13407"/>
    </source>
</evidence>
<feature type="chain" id="PRO_5018979861" evidence="3">
    <location>
        <begin position="36"/>
        <end position="357"/>
    </location>
</feature>
<dbReference type="SUPFAM" id="SSF53822">
    <property type="entry name" value="Periplasmic binding protein-like I"/>
    <property type="match status" value="1"/>
</dbReference>
<dbReference type="InterPro" id="IPR028082">
    <property type="entry name" value="Peripla_BP_I"/>
</dbReference>
<dbReference type="InterPro" id="IPR050555">
    <property type="entry name" value="Bact_Solute-Bind_Prot2"/>
</dbReference>
<sequence length="357" mass="36954">MPYSIRRPRRRHVINLRALVFVPLLALALAGCSNASNGAGAGSSALSTEPAAAASGAGLQSGLGGRAQNRKITFLLSQDPGDSFWGTISQGAKDAAELFNVELNLQTSQGDPGKYNDLIGSAVADKPAALAVVIDDPKRYTENVCAASKAGIAVLAYNITQEGDVAACTSGFVGQNFEEAGFLLGRRLIAEAKLPQGAKVFTPVEFPEQVYAIQRNAGVQKALDAIGAKTEMVATGIDDAGALDKMSQYLLGHKDIAAIVPLGGTPHRNIEAAMTDVGVKVPVVGFDLSKPVIDGIKSGTILAAADQQPYIQGFQTVAQLALKLDFDLSPATINSGGGGLVDKSNVAIVEQLAGTIR</sequence>
<reference evidence="5 6" key="1">
    <citation type="submission" date="2019-01" db="EMBL/GenBank/DDBJ databases">
        <title>Sequencing the genomes of 1000 actinobacteria strains.</title>
        <authorList>
            <person name="Klenk H.-P."/>
        </authorList>
    </citation>
    <scope>NUCLEOTIDE SEQUENCE [LARGE SCALE GENOMIC DNA]</scope>
    <source>
        <strain evidence="5 6">DSM 43925</strain>
    </source>
</reference>
<dbReference type="InterPro" id="IPR025997">
    <property type="entry name" value="SBP_2_dom"/>
</dbReference>
<dbReference type="PANTHER" id="PTHR30036:SF7">
    <property type="entry name" value="ABC TRANSPORTER PERIPLASMIC-BINDING PROTEIN YPHF"/>
    <property type="match status" value="1"/>
</dbReference>
<accession>A0A438LZS6</accession>
<evidence type="ECO:0000256" key="2">
    <source>
        <dbReference type="ARBA" id="ARBA00007639"/>
    </source>
</evidence>
<evidence type="ECO:0000313" key="6">
    <source>
        <dbReference type="Proteomes" id="UP000284824"/>
    </source>
</evidence>
<proteinExistence type="inferred from homology"/>
<evidence type="ECO:0000256" key="3">
    <source>
        <dbReference type="SAM" id="SignalP"/>
    </source>
</evidence>
<comment type="caution">
    <text evidence="5">The sequence shown here is derived from an EMBL/GenBank/DDBJ whole genome shotgun (WGS) entry which is preliminary data.</text>
</comment>
<keyword evidence="6" id="KW-1185">Reference proteome</keyword>
<evidence type="ECO:0000256" key="1">
    <source>
        <dbReference type="ARBA" id="ARBA00004196"/>
    </source>
</evidence>
<dbReference type="GO" id="GO:0030288">
    <property type="term" value="C:outer membrane-bounded periplasmic space"/>
    <property type="evidence" value="ECO:0007669"/>
    <property type="project" value="TreeGrafter"/>
</dbReference>
<evidence type="ECO:0000313" key="5">
    <source>
        <dbReference type="EMBL" id="RVX38901.1"/>
    </source>
</evidence>
<feature type="signal peptide" evidence="3">
    <location>
        <begin position="1"/>
        <end position="35"/>
    </location>
</feature>
<protein>
    <submittedName>
        <fullName evidence="5">Monosaccharide ABC transporter substrate-binding protein (CUT2 family)</fullName>
    </submittedName>
</protein>
<dbReference type="Proteomes" id="UP000284824">
    <property type="component" value="Unassembled WGS sequence"/>
</dbReference>
<organism evidence="5 6">
    <name type="scientific">Nonomuraea polychroma</name>
    <dbReference type="NCBI Taxonomy" id="46176"/>
    <lineage>
        <taxon>Bacteria</taxon>
        <taxon>Bacillati</taxon>
        <taxon>Actinomycetota</taxon>
        <taxon>Actinomycetes</taxon>
        <taxon>Streptosporangiales</taxon>
        <taxon>Streptosporangiaceae</taxon>
        <taxon>Nonomuraea</taxon>
    </lineage>
</organism>
<comment type="subcellular location">
    <subcellularLocation>
        <location evidence="1">Cell envelope</location>
    </subcellularLocation>
</comment>
<dbReference type="OrthoDB" id="257716at2"/>